<evidence type="ECO:0000313" key="2">
    <source>
        <dbReference type="EMBL" id="KAJ6821780.1"/>
    </source>
</evidence>
<comment type="caution">
    <text evidence="2">The sequence shown here is derived from an EMBL/GenBank/DDBJ whole genome shotgun (WGS) entry which is preliminary data.</text>
</comment>
<keyword evidence="1" id="KW-0812">Transmembrane</keyword>
<dbReference type="AlphaFoldDB" id="A0AAX6FZK6"/>
<gene>
    <name evidence="2" type="ORF">M6B38_393655</name>
</gene>
<dbReference type="EMBL" id="JANAVB010024838">
    <property type="protein sequence ID" value="KAJ6821780.1"/>
    <property type="molecule type" value="Genomic_DNA"/>
</dbReference>
<accession>A0AAX6FZK6</accession>
<evidence type="ECO:0000256" key="1">
    <source>
        <dbReference type="SAM" id="Phobius"/>
    </source>
</evidence>
<keyword evidence="3" id="KW-1185">Reference proteome</keyword>
<keyword evidence="1" id="KW-0472">Membrane</keyword>
<proteinExistence type="predicted"/>
<organism evidence="2 3">
    <name type="scientific">Iris pallida</name>
    <name type="common">Sweet iris</name>
    <dbReference type="NCBI Taxonomy" id="29817"/>
    <lineage>
        <taxon>Eukaryota</taxon>
        <taxon>Viridiplantae</taxon>
        <taxon>Streptophyta</taxon>
        <taxon>Embryophyta</taxon>
        <taxon>Tracheophyta</taxon>
        <taxon>Spermatophyta</taxon>
        <taxon>Magnoliopsida</taxon>
        <taxon>Liliopsida</taxon>
        <taxon>Asparagales</taxon>
        <taxon>Iridaceae</taxon>
        <taxon>Iridoideae</taxon>
        <taxon>Irideae</taxon>
        <taxon>Iris</taxon>
    </lineage>
</organism>
<sequence length="92" mass="10793">MMRSQCSVLCIRHFEYLSLLIFNLSIIICIFHHMGMCRILVCSFFEYHFNLTITCFNFLSYMDWLACNNGYLHTKDWLTGKNGCICVSLAFA</sequence>
<reference evidence="2" key="2">
    <citation type="submission" date="2023-04" db="EMBL/GenBank/DDBJ databases">
        <authorList>
            <person name="Bruccoleri R.E."/>
            <person name="Oakeley E.J."/>
            <person name="Faust A.-M."/>
            <person name="Dessus-Babus S."/>
            <person name="Altorfer M."/>
            <person name="Burckhardt D."/>
            <person name="Oertli M."/>
            <person name="Naumann U."/>
            <person name="Petersen F."/>
            <person name="Wong J."/>
        </authorList>
    </citation>
    <scope>NUCLEOTIDE SEQUENCE</scope>
    <source>
        <strain evidence="2">GSM-AAB239-AS_SAM_17_03QT</strain>
        <tissue evidence="2">Leaf</tissue>
    </source>
</reference>
<keyword evidence="1" id="KW-1133">Transmembrane helix</keyword>
<evidence type="ECO:0000313" key="3">
    <source>
        <dbReference type="Proteomes" id="UP001140949"/>
    </source>
</evidence>
<feature type="transmembrane region" description="Helical" evidence="1">
    <location>
        <begin position="20"/>
        <end position="41"/>
    </location>
</feature>
<protein>
    <submittedName>
        <fullName evidence="2">Uncharacterized protein</fullName>
    </submittedName>
</protein>
<dbReference type="Proteomes" id="UP001140949">
    <property type="component" value="Unassembled WGS sequence"/>
</dbReference>
<reference evidence="2" key="1">
    <citation type="journal article" date="2023" name="GigaByte">
        <title>Genome assembly of the bearded iris, Iris pallida Lam.</title>
        <authorList>
            <person name="Bruccoleri R.E."/>
            <person name="Oakeley E.J."/>
            <person name="Faust A.M.E."/>
            <person name="Altorfer M."/>
            <person name="Dessus-Babus S."/>
            <person name="Burckhardt D."/>
            <person name="Oertli M."/>
            <person name="Naumann U."/>
            <person name="Petersen F."/>
            <person name="Wong J."/>
        </authorList>
    </citation>
    <scope>NUCLEOTIDE SEQUENCE</scope>
    <source>
        <strain evidence="2">GSM-AAB239-AS_SAM_17_03QT</strain>
    </source>
</reference>
<name>A0AAX6FZK6_IRIPA</name>